<dbReference type="AlphaFoldDB" id="A0A432CSV1"/>
<dbReference type="SUPFAM" id="SSF48452">
    <property type="entry name" value="TPR-like"/>
    <property type="match status" value="1"/>
</dbReference>
<evidence type="ECO:0000256" key="1">
    <source>
        <dbReference type="PROSITE-ProRule" id="PRU00339"/>
    </source>
</evidence>
<gene>
    <name evidence="3" type="ORF">EJ063_16805</name>
</gene>
<sequence length="365" mass="39917">MSAMNSALSELAKEKSSSANGISRAEVAPVKQRAVLPWVVGSFGLSLAVGGWAISQQAPYSELEQAAQYSTQIEPSFDIASPTTKVVTMEQPLYHVAQLEADVDGVPDEVTQPQSFTASPSHASHPVAEPQKSTDSKPVLIAKVDTVPKQELPQPVNVGEVVIKQVELTPQQLSEKAQERAKKALDSNNLAQALKNYNEALRYTPSDSSVRQRLSALYYGKGEVRKAAEILQKGIALEPDNASLRLSFAKMLMKENQGAAALTVLSVLPNSASIEYVSLRAALAQKNKQDALALESYEILTTREPESGRWWLGFAIQQERAFNLEGAKHSYQQALNKFGLSNQSQQFIRDRLTLISQLEEQPSEN</sequence>
<keyword evidence="4" id="KW-1185">Reference proteome</keyword>
<feature type="repeat" description="TPR" evidence="1">
    <location>
        <begin position="208"/>
        <end position="241"/>
    </location>
</feature>
<feature type="region of interest" description="Disordered" evidence="2">
    <location>
        <begin position="107"/>
        <end position="137"/>
    </location>
</feature>
<feature type="region of interest" description="Disordered" evidence="2">
    <location>
        <begin position="1"/>
        <end position="23"/>
    </location>
</feature>
<dbReference type="InterPro" id="IPR019734">
    <property type="entry name" value="TPR_rpt"/>
</dbReference>
<keyword evidence="1" id="KW-0802">TPR repeat</keyword>
<dbReference type="Proteomes" id="UP000268973">
    <property type="component" value="Unassembled WGS sequence"/>
</dbReference>
<dbReference type="Pfam" id="PF14559">
    <property type="entry name" value="TPR_19"/>
    <property type="match status" value="1"/>
</dbReference>
<dbReference type="PROSITE" id="PS50005">
    <property type="entry name" value="TPR"/>
    <property type="match status" value="1"/>
</dbReference>
<evidence type="ECO:0000256" key="2">
    <source>
        <dbReference type="SAM" id="MobiDB-lite"/>
    </source>
</evidence>
<dbReference type="SMART" id="SM00028">
    <property type="entry name" value="TPR"/>
    <property type="match status" value="3"/>
</dbReference>
<name>A0A432CSV1_9VIBR</name>
<proteinExistence type="predicted"/>
<protein>
    <submittedName>
        <fullName evidence="3">Tetratricopeptide repeat protein</fullName>
    </submittedName>
</protein>
<evidence type="ECO:0000313" key="3">
    <source>
        <dbReference type="EMBL" id="RTZ14310.1"/>
    </source>
</evidence>
<dbReference type="OrthoDB" id="5406098at2"/>
<evidence type="ECO:0000313" key="4">
    <source>
        <dbReference type="Proteomes" id="UP000268973"/>
    </source>
</evidence>
<dbReference type="RefSeq" id="WP_126575491.1">
    <property type="nucleotide sequence ID" value="NZ_RXZH01000009.1"/>
</dbReference>
<dbReference type="EMBL" id="RXZH01000009">
    <property type="protein sequence ID" value="RTZ14310.1"/>
    <property type="molecule type" value="Genomic_DNA"/>
</dbReference>
<accession>A0A432CSV1</accession>
<comment type="caution">
    <text evidence="3">The sequence shown here is derived from an EMBL/GenBank/DDBJ whole genome shotgun (WGS) entry which is preliminary data.</text>
</comment>
<dbReference type="InterPro" id="IPR011990">
    <property type="entry name" value="TPR-like_helical_dom_sf"/>
</dbReference>
<organism evidence="3 4">
    <name type="scientific">Vibrio aquaticus</name>
    <dbReference type="NCBI Taxonomy" id="2496559"/>
    <lineage>
        <taxon>Bacteria</taxon>
        <taxon>Pseudomonadati</taxon>
        <taxon>Pseudomonadota</taxon>
        <taxon>Gammaproteobacteria</taxon>
        <taxon>Vibrionales</taxon>
        <taxon>Vibrionaceae</taxon>
        <taxon>Vibrio</taxon>
    </lineage>
</organism>
<feature type="compositionally biased region" description="Polar residues" evidence="2">
    <location>
        <begin position="111"/>
        <end position="122"/>
    </location>
</feature>
<reference evidence="3 4" key="1">
    <citation type="submission" date="2018-12" db="EMBL/GenBank/DDBJ databases">
        <title>Vibrio sp. isolated from China Sea.</title>
        <authorList>
            <person name="Li Y."/>
        </authorList>
    </citation>
    <scope>NUCLEOTIDE SEQUENCE [LARGE SCALE GENOMIC DNA]</scope>
    <source>
        <strain evidence="3 4">BEI207</strain>
    </source>
</reference>
<dbReference type="Gene3D" id="1.25.40.10">
    <property type="entry name" value="Tetratricopeptide repeat domain"/>
    <property type="match status" value="1"/>
</dbReference>